<reference evidence="1 2" key="1">
    <citation type="submission" date="2007-03" db="EMBL/GenBank/DDBJ databases">
        <authorList>
            <person name="Fulton L."/>
            <person name="Clifton S."/>
            <person name="Fulton B."/>
            <person name="Xu J."/>
            <person name="Minx P."/>
            <person name="Pepin K.H."/>
            <person name="Johnson M."/>
            <person name="Thiruvilangam P."/>
            <person name="Bhonagiri V."/>
            <person name="Nash W.E."/>
            <person name="Mardis E.R."/>
            <person name="Wilson R.K."/>
        </authorList>
    </citation>
    <scope>NUCLEOTIDE SEQUENCE [LARGE SCALE GENOMIC DNA]</scope>
    <source>
        <strain evidence="1 2">ATCC 29174</strain>
    </source>
</reference>
<sequence>MERVKNIEKIFKCRKIKKPGNLHYSYSGNYSCWNIKFSIFIKK</sequence>
<reference evidence="1 2" key="2">
    <citation type="submission" date="2007-04" db="EMBL/GenBank/DDBJ databases">
        <title>Draft genome sequence of Ruminococcus obeum (ATCC 29174).</title>
        <authorList>
            <person name="Sudarsanam P."/>
            <person name="Ley R."/>
            <person name="Guruge J."/>
            <person name="Turnbaugh P.J."/>
            <person name="Mahowald M."/>
            <person name="Liep D."/>
            <person name="Gordon J."/>
        </authorList>
    </citation>
    <scope>NUCLEOTIDE SEQUENCE [LARGE SCALE GENOMIC DNA]</scope>
    <source>
        <strain evidence="1 2">ATCC 29174</strain>
    </source>
</reference>
<accession>A5ZRC1</accession>
<dbReference type="HOGENOM" id="CLU_3230395_0_0_9"/>
<dbReference type="EMBL" id="AAVO02000005">
    <property type="protein sequence ID" value="EDM87739.1"/>
    <property type="molecule type" value="Genomic_DNA"/>
</dbReference>
<name>A5ZRC1_9FIRM</name>
<protein>
    <submittedName>
        <fullName evidence="1">Uncharacterized protein</fullName>
    </submittedName>
</protein>
<organism evidence="1 2">
    <name type="scientific">Blautia obeum ATCC 29174</name>
    <dbReference type="NCBI Taxonomy" id="411459"/>
    <lineage>
        <taxon>Bacteria</taxon>
        <taxon>Bacillati</taxon>
        <taxon>Bacillota</taxon>
        <taxon>Clostridia</taxon>
        <taxon>Lachnospirales</taxon>
        <taxon>Lachnospiraceae</taxon>
        <taxon>Blautia</taxon>
    </lineage>
</organism>
<evidence type="ECO:0000313" key="1">
    <source>
        <dbReference type="EMBL" id="EDM87739.1"/>
    </source>
</evidence>
<comment type="caution">
    <text evidence="1">The sequence shown here is derived from an EMBL/GenBank/DDBJ whole genome shotgun (WGS) entry which is preliminary data.</text>
</comment>
<dbReference type="AlphaFoldDB" id="A5ZRC1"/>
<gene>
    <name evidence="1" type="ORF">RUMOBE_01548</name>
</gene>
<proteinExistence type="predicted"/>
<evidence type="ECO:0000313" key="2">
    <source>
        <dbReference type="Proteomes" id="UP000006002"/>
    </source>
</evidence>
<dbReference type="Proteomes" id="UP000006002">
    <property type="component" value="Unassembled WGS sequence"/>
</dbReference>